<dbReference type="Proteomes" id="UP000000437">
    <property type="component" value="Chromosome 15"/>
</dbReference>
<evidence type="ECO:0000256" key="6">
    <source>
        <dbReference type="ARBA" id="ARBA00023136"/>
    </source>
</evidence>
<dbReference type="RefSeq" id="XP_073779602.1">
    <property type="nucleotide sequence ID" value="XM_073923501.1"/>
</dbReference>
<accession>A0A8M2B3S1</accession>
<dbReference type="RefSeq" id="XP_073779603.1">
    <property type="nucleotide sequence ID" value="XM_073923502.1"/>
</dbReference>
<evidence type="ECO:0000256" key="11">
    <source>
        <dbReference type="SAM" id="MobiDB-lite"/>
    </source>
</evidence>
<evidence type="ECO:0000256" key="4">
    <source>
        <dbReference type="ARBA" id="ARBA00022729"/>
    </source>
</evidence>
<dbReference type="AlphaFoldDB" id="A0A8M2B3S1"/>
<dbReference type="RefSeq" id="XP_073779604.1">
    <property type="nucleotide sequence ID" value="XM_073923503.1"/>
</dbReference>
<dbReference type="RefSeq" id="XP_005157502.1">
    <property type="nucleotide sequence ID" value="XM_005157445.6"/>
</dbReference>
<dbReference type="InterPro" id="IPR036179">
    <property type="entry name" value="Ig-like_dom_sf"/>
</dbReference>
<dbReference type="InterPro" id="IPR013106">
    <property type="entry name" value="Ig_V-set"/>
</dbReference>
<keyword evidence="3 12" id="KW-0812">Transmembrane</keyword>
<feature type="region of interest" description="Disordered" evidence="11">
    <location>
        <begin position="182"/>
        <end position="240"/>
    </location>
</feature>
<protein>
    <submittedName>
        <fullName evidence="16">Uncharacterized protein isoform X1</fullName>
    </submittedName>
</protein>
<evidence type="ECO:0000259" key="14">
    <source>
        <dbReference type="Pfam" id="PF07686"/>
    </source>
</evidence>
<evidence type="ECO:0000313" key="16">
    <source>
        <dbReference type="RefSeq" id="XP_005157502.1"/>
    </source>
</evidence>
<organism evidence="15 16">
    <name type="scientific">Danio rerio</name>
    <name type="common">Zebrafish</name>
    <name type="synonym">Brachydanio rerio</name>
    <dbReference type="NCBI Taxonomy" id="7955"/>
    <lineage>
        <taxon>Eukaryota</taxon>
        <taxon>Metazoa</taxon>
        <taxon>Chordata</taxon>
        <taxon>Craniata</taxon>
        <taxon>Vertebrata</taxon>
        <taxon>Euteleostomi</taxon>
        <taxon>Actinopterygii</taxon>
        <taxon>Neopterygii</taxon>
        <taxon>Teleostei</taxon>
        <taxon>Ostariophysi</taxon>
        <taxon>Cypriniformes</taxon>
        <taxon>Danionidae</taxon>
        <taxon>Danioninae</taxon>
        <taxon>Danio</taxon>
    </lineage>
</organism>
<evidence type="ECO:0000256" key="7">
    <source>
        <dbReference type="ARBA" id="ARBA00023157"/>
    </source>
</evidence>
<keyword evidence="10" id="KW-0393">Immunoglobulin domain</keyword>
<dbReference type="RefSeq" id="XP_073779605.1">
    <property type="nucleotide sequence ID" value="XM_073923504.1"/>
</dbReference>
<evidence type="ECO:0000313" key="15">
    <source>
        <dbReference type="Proteomes" id="UP000000437"/>
    </source>
</evidence>
<feature type="transmembrane region" description="Helical" evidence="12">
    <location>
        <begin position="143"/>
        <end position="163"/>
    </location>
</feature>
<evidence type="ECO:0000256" key="5">
    <source>
        <dbReference type="ARBA" id="ARBA00022989"/>
    </source>
</evidence>
<dbReference type="PANTHER" id="PTHR25466:SF14">
    <property type="entry name" value="BUTYROPHILIN SUBFAMILY 2 MEMBER A2-LIKE-RELATED"/>
    <property type="match status" value="1"/>
</dbReference>
<keyword evidence="15" id="KW-1185">Reference proteome</keyword>
<keyword evidence="8" id="KW-0675">Receptor</keyword>
<evidence type="ECO:0000256" key="8">
    <source>
        <dbReference type="ARBA" id="ARBA00023170"/>
    </source>
</evidence>
<name>A0A8M2B3S1_DANRE</name>
<feature type="region of interest" description="Disordered" evidence="11">
    <location>
        <begin position="258"/>
        <end position="280"/>
    </location>
</feature>
<reference evidence="16" key="1">
    <citation type="submission" date="2025-08" db="UniProtKB">
        <authorList>
            <consortium name="RefSeq"/>
        </authorList>
    </citation>
    <scope>IDENTIFICATION</scope>
    <source>
        <strain evidence="16">Tuebingen</strain>
        <tissue evidence="16">Fibroblasts and whole tissue</tissue>
    </source>
</reference>
<dbReference type="GO" id="GO:0005886">
    <property type="term" value="C:plasma membrane"/>
    <property type="evidence" value="ECO:0007669"/>
    <property type="project" value="UniProtKB-SubCell"/>
</dbReference>
<feature type="signal peptide" evidence="13">
    <location>
        <begin position="1"/>
        <end position="22"/>
    </location>
</feature>
<dbReference type="GeneID" id="101884208"/>
<evidence type="ECO:0000256" key="9">
    <source>
        <dbReference type="ARBA" id="ARBA00023180"/>
    </source>
</evidence>
<keyword evidence="7" id="KW-1015">Disulfide bond</keyword>
<evidence type="ECO:0000256" key="12">
    <source>
        <dbReference type="SAM" id="Phobius"/>
    </source>
</evidence>
<dbReference type="Gene3D" id="2.60.40.10">
    <property type="entry name" value="Immunoglobulins"/>
    <property type="match status" value="1"/>
</dbReference>
<dbReference type="Pfam" id="PF07686">
    <property type="entry name" value="V-set"/>
    <property type="match status" value="1"/>
</dbReference>
<dbReference type="RefSeq" id="XP_073779606.1">
    <property type="nucleotide sequence ID" value="XM_073923505.1"/>
</dbReference>
<proteinExistence type="predicted"/>
<dbReference type="InterPro" id="IPR013783">
    <property type="entry name" value="Ig-like_fold"/>
</dbReference>
<keyword evidence="4 13" id="KW-0732">Signal</keyword>
<dbReference type="OrthoDB" id="8963697at2759"/>
<keyword evidence="9" id="KW-0325">Glycoprotein</keyword>
<keyword evidence="2" id="KW-1003">Cell membrane</keyword>
<comment type="subcellular location">
    <subcellularLocation>
        <location evidence="1">Cell membrane</location>
        <topology evidence="1">Single-pass type I membrane protein</topology>
    </subcellularLocation>
</comment>
<evidence type="ECO:0000256" key="3">
    <source>
        <dbReference type="ARBA" id="ARBA00022692"/>
    </source>
</evidence>
<keyword evidence="6 12" id="KW-0472">Membrane</keyword>
<dbReference type="InterPro" id="IPR051713">
    <property type="entry name" value="T-cell_Activation_Regulation"/>
</dbReference>
<feature type="chain" id="PRO_5035460979" evidence="13">
    <location>
        <begin position="23"/>
        <end position="280"/>
    </location>
</feature>
<keyword evidence="5 12" id="KW-1133">Transmembrane helix</keyword>
<dbReference type="PANTHER" id="PTHR25466">
    <property type="entry name" value="T-LYMPHOCYTE ACTIVATION ANTIGEN"/>
    <property type="match status" value="1"/>
</dbReference>
<evidence type="ECO:0000256" key="2">
    <source>
        <dbReference type="ARBA" id="ARBA00022475"/>
    </source>
</evidence>
<evidence type="ECO:0000256" key="10">
    <source>
        <dbReference type="ARBA" id="ARBA00023319"/>
    </source>
</evidence>
<evidence type="ECO:0000256" key="13">
    <source>
        <dbReference type="SAM" id="SignalP"/>
    </source>
</evidence>
<feature type="domain" description="Immunoglobulin V-set" evidence="14">
    <location>
        <begin position="31"/>
        <end position="122"/>
    </location>
</feature>
<dbReference type="SUPFAM" id="SSF48726">
    <property type="entry name" value="Immunoglobulin"/>
    <property type="match status" value="1"/>
</dbReference>
<sequence length="280" mass="31660">MTCIMNILCLWIFVGALVSSNALGCGRVRYTEVSINASLKSQVFLPCHFNTSLNNETVIWSHNKDTLVKIIADGRIYFENPREGRVTAFPLLVEEGNFSILIHDLDSSEVGVYFCEWNSECWRVRITEIQNHSSQEIYYLSPWFYFAAGAGLFIMLFIVFSMISKLFGKDKSSESNSVNVIHSEGNYPVEQSRSHRNNRGPRRGPSVVYENDGPASYPSSAVQHGQHPQRAFTAVPEPTSHSDVKPYYVNQAELSISTNAGKKRKKQKPAYQFKNPIYGE</sequence>
<evidence type="ECO:0000256" key="1">
    <source>
        <dbReference type="ARBA" id="ARBA00004251"/>
    </source>
</evidence>
<gene>
    <name evidence="16" type="primary">LOC101884208</name>
</gene>